<dbReference type="PANTHER" id="PTHR33734:SF22">
    <property type="entry name" value="MEMBRANE-BOUND LYTIC MUREIN TRANSGLYCOSYLASE D"/>
    <property type="match status" value="1"/>
</dbReference>
<dbReference type="InterPro" id="IPR036779">
    <property type="entry name" value="LysM_dom_sf"/>
</dbReference>
<dbReference type="InterPro" id="IPR018392">
    <property type="entry name" value="LysM"/>
</dbReference>
<gene>
    <name evidence="2" type="ORF">BWX42_01765</name>
</gene>
<dbReference type="SMART" id="SM00257">
    <property type="entry name" value="LysM"/>
    <property type="match status" value="2"/>
</dbReference>
<accession>A0A1S8KLQ4</accession>
<dbReference type="AlphaFoldDB" id="A0A1S8KLQ4"/>
<dbReference type="Proteomes" id="UP000190409">
    <property type="component" value="Unassembled WGS sequence"/>
</dbReference>
<dbReference type="SUPFAM" id="SSF54106">
    <property type="entry name" value="LysM domain"/>
    <property type="match status" value="2"/>
</dbReference>
<dbReference type="Pfam" id="PF01476">
    <property type="entry name" value="LysM"/>
    <property type="match status" value="2"/>
</dbReference>
<dbReference type="PANTHER" id="PTHR33734">
    <property type="entry name" value="LYSM DOMAIN-CONTAINING GPI-ANCHORED PROTEIN 2"/>
    <property type="match status" value="1"/>
</dbReference>
<feature type="domain" description="LysM" evidence="1">
    <location>
        <begin position="96"/>
        <end position="140"/>
    </location>
</feature>
<comment type="caution">
    <text evidence="2">The sequence shown here is derived from an EMBL/GenBank/DDBJ whole genome shotgun (WGS) entry which is preliminary data.</text>
</comment>
<dbReference type="PROSITE" id="PS51782">
    <property type="entry name" value="LYSM"/>
    <property type="match status" value="2"/>
</dbReference>
<organism evidence="2 3">
    <name type="scientific">Dolosigranulum pigrum</name>
    <dbReference type="NCBI Taxonomy" id="29394"/>
    <lineage>
        <taxon>Bacteria</taxon>
        <taxon>Bacillati</taxon>
        <taxon>Bacillota</taxon>
        <taxon>Bacilli</taxon>
        <taxon>Lactobacillales</taxon>
        <taxon>Carnobacteriaceae</taxon>
        <taxon>Dolosigranulum</taxon>
    </lineage>
</organism>
<dbReference type="GO" id="GO:0008932">
    <property type="term" value="F:lytic endotransglycosylase activity"/>
    <property type="evidence" value="ECO:0007669"/>
    <property type="project" value="TreeGrafter"/>
</dbReference>
<dbReference type="EMBL" id="MUYF01000003">
    <property type="protein sequence ID" value="OOL80677.1"/>
    <property type="molecule type" value="Genomic_DNA"/>
</dbReference>
<protein>
    <recommendedName>
        <fullName evidence="1">LysM domain-containing protein</fullName>
    </recommendedName>
</protein>
<evidence type="ECO:0000259" key="1">
    <source>
        <dbReference type="PROSITE" id="PS51782"/>
    </source>
</evidence>
<dbReference type="CDD" id="cd00118">
    <property type="entry name" value="LysM"/>
    <property type="match status" value="2"/>
</dbReference>
<sequence length="320" mass="35954">MKKQINVKSLSTIALVALTSSIIGVSTVSASSGETGNINQPALYTVQEGDNLYRISQRYNMSIEELKQLNALGEAYMLHPGDQLKVERNQSNSDKKVYEVKAGDSPYKIAQKFGVTVADIYQWNHIDAGTMLYPGNTVVVSGGTKKTTDTAENGIDRIHEVTNNKYNSDSYEIRVERKQADHTVIYSLADKTPEKLTVFKWFKYDTVTDRVFESTDAAPNSWARLHDGEPVASIEQTGQEKALSEEGIRKVHDLTDYAYNTENYFITSEVIDEHTVKFDVSDDSAEKITPIKAFKYDAKTGKVYVQEIEDRAADKWHLIN</sequence>
<reference evidence="2 3" key="1">
    <citation type="submission" date="2017-01" db="EMBL/GenBank/DDBJ databases">
        <title>Complete Genome Sequence of Dolosigranulum pigrum isolated from a Patient with interstitial lung disease.</title>
        <authorList>
            <person name="Mukhopadhyay R."/>
            <person name="Joaquin J."/>
            <person name="Hogue R."/>
            <person name="Fitzgerald S."/>
            <person name="Jospin G."/>
            <person name="Eisen J.A."/>
            <person name="Chaturvedi V."/>
        </authorList>
    </citation>
    <scope>NUCLEOTIDE SEQUENCE [LARGE SCALE GENOMIC DNA]</scope>
    <source>
        <strain evidence="2 3">15S00348</strain>
    </source>
</reference>
<name>A0A1S8KLQ4_9LACT</name>
<dbReference type="RefSeq" id="WP_077862215.1">
    <property type="nucleotide sequence ID" value="NZ_CP040412.1"/>
</dbReference>
<feature type="domain" description="LysM" evidence="1">
    <location>
        <begin position="42"/>
        <end position="86"/>
    </location>
</feature>
<evidence type="ECO:0000313" key="3">
    <source>
        <dbReference type="Proteomes" id="UP000190409"/>
    </source>
</evidence>
<dbReference type="Gene3D" id="3.10.350.10">
    <property type="entry name" value="LysM domain"/>
    <property type="match status" value="2"/>
</dbReference>
<proteinExistence type="predicted"/>
<evidence type="ECO:0000313" key="2">
    <source>
        <dbReference type="EMBL" id="OOL80677.1"/>
    </source>
</evidence>